<dbReference type="AlphaFoldDB" id="A0A814Q500"/>
<reference evidence="1" key="1">
    <citation type="submission" date="2021-02" db="EMBL/GenBank/DDBJ databases">
        <authorList>
            <person name="Nowell W R."/>
        </authorList>
    </citation>
    <scope>NUCLEOTIDE SEQUENCE</scope>
    <source>
        <strain evidence="1">Ploen Becks lab</strain>
    </source>
</reference>
<name>A0A814Q500_9BILA</name>
<gene>
    <name evidence="1" type="ORF">OXX778_LOCUS21782</name>
</gene>
<evidence type="ECO:0000313" key="2">
    <source>
        <dbReference type="Proteomes" id="UP000663879"/>
    </source>
</evidence>
<keyword evidence="2" id="KW-1185">Reference proteome</keyword>
<comment type="caution">
    <text evidence="1">The sequence shown here is derived from an EMBL/GenBank/DDBJ whole genome shotgun (WGS) entry which is preliminary data.</text>
</comment>
<accession>A0A814Q500</accession>
<sequence length="81" mass="9766">MRSGLTRRDCTYNQVNETDYWRCARRPCQASANTYYNYAAFNYKDHYHDCLSEFKILLIRKLEELRLQARTTDTTIPKLYS</sequence>
<proteinExistence type="predicted"/>
<dbReference type="Proteomes" id="UP000663879">
    <property type="component" value="Unassembled WGS sequence"/>
</dbReference>
<dbReference type="EMBL" id="CAJNOC010008382">
    <property type="protein sequence ID" value="CAF1114745.1"/>
    <property type="molecule type" value="Genomic_DNA"/>
</dbReference>
<evidence type="ECO:0000313" key="1">
    <source>
        <dbReference type="EMBL" id="CAF1114745.1"/>
    </source>
</evidence>
<protein>
    <submittedName>
        <fullName evidence="1">Uncharacterized protein</fullName>
    </submittedName>
</protein>
<organism evidence="1 2">
    <name type="scientific">Brachionus calyciflorus</name>
    <dbReference type="NCBI Taxonomy" id="104777"/>
    <lineage>
        <taxon>Eukaryota</taxon>
        <taxon>Metazoa</taxon>
        <taxon>Spiralia</taxon>
        <taxon>Gnathifera</taxon>
        <taxon>Rotifera</taxon>
        <taxon>Eurotatoria</taxon>
        <taxon>Monogononta</taxon>
        <taxon>Pseudotrocha</taxon>
        <taxon>Ploima</taxon>
        <taxon>Brachionidae</taxon>
        <taxon>Brachionus</taxon>
    </lineage>
</organism>